<feature type="domain" description="Pyrrolo-quinoline quinone repeat" evidence="7">
    <location>
        <begin position="43"/>
        <end position="376"/>
    </location>
</feature>
<keyword evidence="3" id="KW-0479">Metal-binding</keyword>
<feature type="chain" id="PRO_5003074282" evidence="6">
    <location>
        <begin position="30"/>
        <end position="613"/>
    </location>
</feature>
<dbReference type="SMART" id="SM00564">
    <property type="entry name" value="PQQ"/>
    <property type="match status" value="4"/>
</dbReference>
<keyword evidence="6" id="KW-0732">Signal</keyword>
<dbReference type="AlphaFoldDB" id="D5MI98"/>
<feature type="domain" description="Pyrrolo-quinoline quinone repeat" evidence="7">
    <location>
        <begin position="496"/>
        <end position="560"/>
    </location>
</feature>
<evidence type="ECO:0000256" key="3">
    <source>
        <dbReference type="ARBA" id="ARBA00022723"/>
    </source>
</evidence>
<evidence type="ECO:0000313" key="8">
    <source>
        <dbReference type="EMBL" id="CBE67248.1"/>
    </source>
</evidence>
<evidence type="ECO:0000313" key="9">
    <source>
        <dbReference type="Proteomes" id="UP000006898"/>
    </source>
</evidence>
<feature type="signal peptide" evidence="6">
    <location>
        <begin position="1"/>
        <end position="29"/>
    </location>
</feature>
<evidence type="ECO:0000256" key="1">
    <source>
        <dbReference type="ARBA" id="ARBA00001931"/>
    </source>
</evidence>
<dbReference type="STRING" id="671143.DAMO_0134"/>
<name>D5MI98_METO1</name>
<dbReference type="EC" id="1.1.99.8" evidence="8"/>
<accession>D5MI98</accession>
<dbReference type="InterPro" id="IPR011047">
    <property type="entry name" value="Quinoprotein_ADH-like_sf"/>
</dbReference>
<dbReference type="PANTHER" id="PTHR32303:SF4">
    <property type="entry name" value="QUINOPROTEIN GLUCOSE DEHYDROGENASE"/>
    <property type="match status" value="1"/>
</dbReference>
<keyword evidence="4" id="KW-0634">PQQ</keyword>
<dbReference type="Proteomes" id="UP000006898">
    <property type="component" value="Chromosome"/>
</dbReference>
<dbReference type="GO" id="GO:0005509">
    <property type="term" value="F:calcium ion binding"/>
    <property type="evidence" value="ECO:0007669"/>
    <property type="project" value="InterPro"/>
</dbReference>
<dbReference type="InterPro" id="IPR017512">
    <property type="entry name" value="PQQ_MeOH/EtOH_DH"/>
</dbReference>
<dbReference type="GO" id="GO:0016020">
    <property type="term" value="C:membrane"/>
    <property type="evidence" value="ECO:0007669"/>
    <property type="project" value="InterPro"/>
</dbReference>
<dbReference type="PATRIC" id="fig|671143.5.peg.117"/>
<proteinExistence type="inferred from homology"/>
<dbReference type="PROSITE" id="PS00364">
    <property type="entry name" value="BACTERIAL_PQQ_2"/>
    <property type="match status" value="1"/>
</dbReference>
<dbReference type="EMBL" id="FP565575">
    <property type="protein sequence ID" value="CBE67248.1"/>
    <property type="molecule type" value="Genomic_DNA"/>
</dbReference>
<evidence type="ECO:0000259" key="7">
    <source>
        <dbReference type="Pfam" id="PF01011"/>
    </source>
</evidence>
<dbReference type="eggNOG" id="COG4993">
    <property type="taxonomic scope" value="Bacteria"/>
</dbReference>
<protein>
    <submittedName>
        <fullName evidence="8">Methanol dehydrogenase large subunit homolog (MxaF3)</fullName>
        <ecNumber evidence="8">1.1.99.8</ecNumber>
    </submittedName>
</protein>
<dbReference type="HOGENOM" id="CLU_018478_0_2_0"/>
<organism evidence="8 9">
    <name type="scientific">Methylomirabilis oxygeniifera</name>
    <dbReference type="NCBI Taxonomy" id="671143"/>
    <lineage>
        <taxon>Bacteria</taxon>
        <taxon>Candidatus Methylomirabilota</taxon>
        <taxon>Candidatus Methylomirabilia</taxon>
        <taxon>Candidatus Methylomirabilales</taxon>
        <taxon>Candidatus Methylomirabilaceae</taxon>
        <taxon>Candidatus Methylomirabilis</taxon>
    </lineage>
</organism>
<dbReference type="SUPFAM" id="SSF50998">
    <property type="entry name" value="Quinoprotein alcohol dehydrogenase-like"/>
    <property type="match status" value="1"/>
</dbReference>
<dbReference type="GO" id="GO:0016614">
    <property type="term" value="F:oxidoreductase activity, acting on CH-OH group of donors"/>
    <property type="evidence" value="ECO:0007669"/>
    <property type="project" value="InterPro"/>
</dbReference>
<dbReference type="NCBIfam" id="TIGR03075">
    <property type="entry name" value="PQQ_enz_alc_DH"/>
    <property type="match status" value="1"/>
</dbReference>
<comment type="similarity">
    <text evidence="2">Belongs to the bacterial PQQ dehydrogenase family.</text>
</comment>
<reference evidence="8 9" key="1">
    <citation type="journal article" date="2010" name="Nature">
        <title>Nitrite-driven anaerobic methane oxidation by oxygenic bacteria.</title>
        <authorList>
            <person name="Ettwig K.F."/>
            <person name="Butler M.K."/>
            <person name="Le Paslier D."/>
            <person name="Pelletier E."/>
            <person name="Mangenot S."/>
            <person name="Kuypers M.M.M."/>
            <person name="Schreiber F."/>
            <person name="Dutilh B.E."/>
            <person name="Zedelius J."/>
            <person name="de Beer D."/>
            <person name="Gloerich J."/>
            <person name="Wessels H.J.C.T."/>
            <person name="van Allen T."/>
            <person name="Luesken F."/>
            <person name="Wu M."/>
            <person name="van de Pas-Schoonen K.T."/>
            <person name="Op den Camp H.J.M."/>
            <person name="Janssen-Megens E.M."/>
            <person name="Francoijs K-J."/>
            <person name="Stunnenberg H."/>
            <person name="Weissenbach J."/>
            <person name="Jetten M.S.M."/>
            <person name="Strous M."/>
        </authorList>
    </citation>
    <scope>NUCLEOTIDE SEQUENCE [LARGE SCALE GENOMIC DNA]</scope>
</reference>
<evidence type="ECO:0000256" key="4">
    <source>
        <dbReference type="ARBA" id="ARBA00022891"/>
    </source>
</evidence>
<comment type="cofactor">
    <cofactor evidence="1">
        <name>pyrroloquinoline quinone</name>
        <dbReference type="ChEBI" id="CHEBI:58442"/>
    </cofactor>
</comment>
<sequence>MSVKRRMSLIGGLLVLAGSLAISAPIVSANDDVLKLQKDDGQWVVQSKNYSGTRYSTLNQITPENAKNLKVAWSFSLGTLNGQQGGPLVVGDTMYAHSSYAGGPTGHSHNIFALDLSKEGAPIKWRYNAKYDQKAPPVACCDLVHKGLQYANGKILYQTLDGMVIALDAKTGKELWKTRNADPSKGETSTAAGLVIKDKYIAGVAGGEFGVRGWVAAYDINTGKQVWKARSMGPDEEIKLAPDFNAANPHYGRFGEGTKSWPGEMWKQGGGTTWGYYAYDPELNLLYYGSGNPGTWNPAPRKGGDNKWSMTIWARNPDTGVAKWAYQMTPWDNWDYDGIDESVLTEQTFGGKKRKVLTHFDRNGFVYTLDRADGTLLAADAFVYVNWAKGIDLKTGRPILNPEKLTKQGEDTKNICPCAMGGKNYLPVAYSPLTNLFYASVNNMCMSYEGVQVQYTAGAPYVGATVLMYEGHEGKDVGYWGDFIAWDVVKGKRAWAIKESQPPWSGPVVTSTNVVFYGTMDGWFKAVDARDGKLLWKHKVGSGIIGNPITYKGPDGKQYVAVYSGVGGWFGATVSLDLPPDDPTAALGGVNAAYKSGLPMATTKGGTLYVFGL</sequence>
<dbReference type="InterPro" id="IPR001479">
    <property type="entry name" value="Quinoprotein_DH_CS"/>
</dbReference>
<dbReference type="InterPro" id="IPR018391">
    <property type="entry name" value="PQQ_b-propeller_rpt"/>
</dbReference>
<evidence type="ECO:0000256" key="5">
    <source>
        <dbReference type="ARBA" id="ARBA00023002"/>
    </source>
</evidence>
<evidence type="ECO:0000256" key="2">
    <source>
        <dbReference type="ARBA" id="ARBA00008156"/>
    </source>
</evidence>
<dbReference type="InterPro" id="IPR002372">
    <property type="entry name" value="PQQ_rpt_dom"/>
</dbReference>
<evidence type="ECO:0000256" key="6">
    <source>
        <dbReference type="SAM" id="SignalP"/>
    </source>
</evidence>
<dbReference type="PANTHER" id="PTHR32303">
    <property type="entry name" value="QUINOPROTEIN ALCOHOL DEHYDROGENASE (CYTOCHROME C)"/>
    <property type="match status" value="1"/>
</dbReference>
<dbReference type="Pfam" id="PF01011">
    <property type="entry name" value="PQQ"/>
    <property type="match status" value="2"/>
</dbReference>
<keyword evidence="5 8" id="KW-0560">Oxidoreductase</keyword>
<dbReference type="Gene3D" id="2.140.10.10">
    <property type="entry name" value="Quinoprotein alcohol dehydrogenase-like superfamily"/>
    <property type="match status" value="1"/>
</dbReference>
<gene>
    <name evidence="8" type="primary">mxaF</name>
    <name evidence="8" type="ORF">DAMO_0134</name>
</gene>
<dbReference type="GO" id="GO:0030288">
    <property type="term" value="C:outer membrane-bounded periplasmic space"/>
    <property type="evidence" value="ECO:0007669"/>
    <property type="project" value="InterPro"/>
</dbReference>
<dbReference type="KEGG" id="mox:DAMO_0134"/>